<proteinExistence type="predicted"/>
<feature type="domain" description="Gfo/Idh/MocA-like oxidoreductase N-terminal" evidence="1">
    <location>
        <begin position="46"/>
        <end position="138"/>
    </location>
</feature>
<dbReference type="Gene3D" id="3.40.50.720">
    <property type="entry name" value="NAD(P)-binding Rossmann-like Domain"/>
    <property type="match status" value="1"/>
</dbReference>
<evidence type="ECO:0000259" key="1">
    <source>
        <dbReference type="Pfam" id="PF01408"/>
    </source>
</evidence>
<dbReference type="EMBL" id="CABWMV010000017">
    <property type="protein sequence ID" value="VXC77915.1"/>
    <property type="molecule type" value="Genomic_DNA"/>
</dbReference>
<evidence type="ECO:0000313" key="2">
    <source>
        <dbReference type="EMBL" id="VXC77915.1"/>
    </source>
</evidence>
<evidence type="ECO:0000313" key="3">
    <source>
        <dbReference type="Proteomes" id="UP000432350"/>
    </source>
</evidence>
<dbReference type="RefSeq" id="WP_159333578.1">
    <property type="nucleotide sequence ID" value="NZ_DAMAVR010000169.1"/>
</dbReference>
<dbReference type="Proteomes" id="UP000432350">
    <property type="component" value="Unassembled WGS sequence"/>
</dbReference>
<dbReference type="Gene3D" id="3.30.360.10">
    <property type="entry name" value="Dihydrodipicolinate Reductase, domain 2"/>
    <property type="match status" value="1"/>
</dbReference>
<dbReference type="AlphaFoldDB" id="A0A654BBS9"/>
<dbReference type="PANTHER" id="PTHR43708:SF4">
    <property type="entry name" value="OXIDOREDUCTASE YCEM-RELATED"/>
    <property type="match status" value="1"/>
</dbReference>
<name>A0A654BBS9_SPHMU</name>
<protein>
    <submittedName>
        <fullName evidence="2">Gfo/Idh/MocA family oxidoreductase</fullName>
    </submittedName>
</protein>
<gene>
    <name evidence="2" type="ORF">SPHINGO8BC_240007</name>
</gene>
<sequence length="305" mass="34144">MIKIGIIGMSAGNAHPYSWTAIINGAFDSKEIDNAGFPAVSEYLNANKSTLGVMGAEVTHIWCEDKDQAESIARSGQIGTVVDNLSDMVGKVDAVILARDDPDRHWEMAVPFLDAGIPIFVDKPLTVRMDELDRYEAYVDQGKFLMSCSSMRYAAEVLAAKASISRLGPIHLLTVVGKKDWRKYGVHMVEALMSVLDDPKPISVQYLGKSDYDLVLLEINPNCFASIHLIADIVPTFQLSIYGEKDWALIDIRNFYSMFKENILEFVKSVQQGRPTLDFDRTQNVIKIIAAALRSKERNNERIYF</sequence>
<dbReference type="InterPro" id="IPR000683">
    <property type="entry name" value="Gfo/Idh/MocA-like_OxRdtase_N"/>
</dbReference>
<dbReference type="SUPFAM" id="SSF51735">
    <property type="entry name" value="NAD(P)-binding Rossmann-fold domains"/>
    <property type="match status" value="1"/>
</dbReference>
<dbReference type="InterPro" id="IPR036291">
    <property type="entry name" value="NAD(P)-bd_dom_sf"/>
</dbReference>
<reference evidence="2 3" key="1">
    <citation type="submission" date="2019-10" db="EMBL/GenBank/DDBJ databases">
        <authorList>
            <person name="Karimi E."/>
        </authorList>
    </citation>
    <scope>NUCLEOTIDE SEQUENCE [LARGE SCALE GENOMIC DNA]</scope>
    <source>
        <strain evidence="2">Sphingobacterium sp. 8BC</strain>
    </source>
</reference>
<accession>A0A654BBS9</accession>
<dbReference type="Pfam" id="PF01408">
    <property type="entry name" value="GFO_IDH_MocA"/>
    <property type="match status" value="1"/>
</dbReference>
<dbReference type="PANTHER" id="PTHR43708">
    <property type="entry name" value="CONSERVED EXPRESSED OXIDOREDUCTASE (EUROFUNG)"/>
    <property type="match status" value="1"/>
</dbReference>
<organism evidence="2 3">
    <name type="scientific">Sphingobacterium multivorum</name>
    <dbReference type="NCBI Taxonomy" id="28454"/>
    <lineage>
        <taxon>Bacteria</taxon>
        <taxon>Pseudomonadati</taxon>
        <taxon>Bacteroidota</taxon>
        <taxon>Sphingobacteriia</taxon>
        <taxon>Sphingobacteriales</taxon>
        <taxon>Sphingobacteriaceae</taxon>
        <taxon>Sphingobacterium</taxon>
    </lineage>
</organism>
<dbReference type="InterPro" id="IPR051317">
    <property type="entry name" value="Gfo/Idh/MocA_oxidoreduct"/>
</dbReference>
<dbReference type="GO" id="GO:0000166">
    <property type="term" value="F:nucleotide binding"/>
    <property type="evidence" value="ECO:0007669"/>
    <property type="project" value="InterPro"/>
</dbReference>